<dbReference type="Gene3D" id="2.180.10.10">
    <property type="entry name" value="RHS repeat-associated core"/>
    <property type="match status" value="1"/>
</dbReference>
<evidence type="ECO:0000313" key="1">
    <source>
        <dbReference type="EMBL" id="SFT96821.1"/>
    </source>
</evidence>
<dbReference type="Proteomes" id="UP000199673">
    <property type="component" value="Unassembled WGS sequence"/>
</dbReference>
<accession>A0A1I7CBL9</accession>
<keyword evidence="2" id="KW-1185">Reference proteome</keyword>
<protein>
    <submittedName>
        <fullName evidence="1">YD repeat-containing protein</fullName>
    </submittedName>
</protein>
<sequence>MKLNSILFLKFSLSLLLFLLFETEIVVGQTSFVEVEPSVNAQQFLSPHSSENSLQTGQFSFNIPLFNLESQGVDVPVLLSFNGGSVSNESEASHIGLGWSLMAGGVITQVIRDKNDENTTTSNNIPWQNQQNYLQAKWQEQEMNIYTNNLFDQAMSQVIGFDGEPDIFKYSFQGYSGNIKYLKNSSGDVSGTLYPDKSFKIEKLQEGFKIVTNDAVEYLFTAKEVLVSGSGQISTSWFLKEIRTLQGGNVIFHYVDEYSYNLSDKISASSYSHYISKRLSRIDYDYGYVVLSSSIRNDMYFNGGSSDAKRIVNVEMFNNEGLLIKGFEFGNTSYFSNADPTGSNFHNLRLKLDSVKEYGPNGFFKPPYVFTYDSYFGLAKTSTAQINNFPLPKTSWATNPGSLAVVDRDLNGNVSPRIQITCISPPGYPQVCIPSIIGFETFQDPSAGSTLSDFLCLTKVVFPTGGYETYSYSRHDYSFYPNSTDTISPNEYFSQNSSIRGKRLQNKIIVDNTGNVQIVEYQYFLHDNNYGLVREGTKAISSGVLVNPAVLSTTMYKPTSELSTARLHASRHATNEPQNGQMGSAVYYSEVEEVYRTGLGLTNGKNIYFFEKMYSIPAENYVYLNYSRDGSYFTKDNRLISLPNTKYGKEDGYQYLDPLVAGLSDQYFTYLAYPLGRFYLSELRAGRILKEVTLNSNGNVVREILNEYTPADGLESTIYGLLVKKFDDNDYSANPNPSFEVNRYLISKTKVSFGTVRLLKKTITDYHPTGTLIKENAFTYNPLNLLKSSSISGSEGVPFSTHYNYVNDVLFETQSGLSDQALSIKAMKELNMIGTPLQTSFKKGTILTGGNYSSYKLLPNGIVVADTVFSLEVPSVGNVAIPFVNNTGQVERNSNFQEQKVFISYDENINPEQIIGTEGILKSIIWGYVGQYPIAEISNAEINQVSYSSFETTDKGGWSYSGAPITTYKTGKKGYNLSSGSVTKTGISASSSSPYRVGFWAKTVSGTGSVNVGGQSESLTTVWKWVEKNITTTSLTISGSNIIIDELRLHPEDAMMTSYTYKPLVGMTSRTDPRGYTVTYVYDTANRLQTVKDEDGNILEHYEYNYATGN</sequence>
<gene>
    <name evidence="1" type="ORF">SAMN04489724_3042</name>
</gene>
<dbReference type="AlphaFoldDB" id="A0A1I7CBL9"/>
<organism evidence="1 2">
    <name type="scientific">Algoriphagus locisalis</name>
    <dbReference type="NCBI Taxonomy" id="305507"/>
    <lineage>
        <taxon>Bacteria</taxon>
        <taxon>Pseudomonadati</taxon>
        <taxon>Bacteroidota</taxon>
        <taxon>Cytophagia</taxon>
        <taxon>Cytophagales</taxon>
        <taxon>Cyclobacteriaceae</taxon>
        <taxon>Algoriphagus</taxon>
    </lineage>
</organism>
<evidence type="ECO:0000313" key="2">
    <source>
        <dbReference type="Proteomes" id="UP000199673"/>
    </source>
</evidence>
<dbReference type="EMBL" id="FPBF01000004">
    <property type="protein sequence ID" value="SFT96821.1"/>
    <property type="molecule type" value="Genomic_DNA"/>
</dbReference>
<dbReference type="InterPro" id="IPR031325">
    <property type="entry name" value="RHS_repeat"/>
</dbReference>
<dbReference type="STRING" id="305507.SAMN04489724_3042"/>
<proteinExistence type="predicted"/>
<name>A0A1I7CBL9_9BACT</name>
<dbReference type="Pfam" id="PF05593">
    <property type="entry name" value="RHS_repeat"/>
    <property type="match status" value="1"/>
</dbReference>
<dbReference type="OrthoDB" id="9814627at2"/>
<dbReference type="RefSeq" id="WP_091694882.1">
    <property type="nucleotide sequence ID" value="NZ_FPBF01000004.1"/>
</dbReference>
<reference evidence="2" key="1">
    <citation type="submission" date="2016-10" db="EMBL/GenBank/DDBJ databases">
        <authorList>
            <person name="Varghese N."/>
            <person name="Submissions S."/>
        </authorList>
    </citation>
    <scope>NUCLEOTIDE SEQUENCE [LARGE SCALE GENOMIC DNA]</scope>
    <source>
        <strain evidence="2">DSM 23445</strain>
    </source>
</reference>